<proteinExistence type="predicted"/>
<accession>A0AC61QIA5</accession>
<dbReference type="EMBL" id="SMOG01000021">
    <property type="protein sequence ID" value="TDF72673.1"/>
    <property type="molecule type" value="Genomic_DNA"/>
</dbReference>
<dbReference type="Proteomes" id="UP000294588">
    <property type="component" value="Unassembled WGS sequence"/>
</dbReference>
<comment type="caution">
    <text evidence="1">The sequence shown here is derived from an EMBL/GenBank/DDBJ whole genome shotgun (WGS) entry which is preliminary data.</text>
</comment>
<sequence length="309" mass="34077">MKKCVIIICLISLFLVSCMSEQDKLEKANKNLGSKKNPIKMYFVPSMEASTIVTNGEAIAKWLEKETGYRFKVAVPTSYAAVIEALGTYQADVAWLPTFAYILAKEKYDVQVKFMTIRNGLSKYRGQFVARTDSGINSLEDIEGKVIAYTDAASTSGYIYPSAILQQKGIKPAKYTFAGGHPQAIAAVYNGNADVACTYWSPPDSQGRPKDAREKLLGTYPDIFEKVKIIALTDSIPNDTVTFRKGLPPEVDAKLVQALTKFSQLPEGKKILRELYDIDGLAPATDADYDIVRQTLKVLGKDPSAFLND</sequence>
<reference evidence="1" key="1">
    <citation type="submission" date="2019-03" db="EMBL/GenBank/DDBJ databases">
        <title>Candidatus Syntrophosphaera thermopropionivorans: a novel player in syntrophic propionate oxidation during anaerobic digestion.</title>
        <authorList>
            <person name="Dyksma S."/>
        </authorList>
    </citation>
    <scope>NUCLEOTIDE SEQUENCE</scope>
    <source>
        <strain evidence="1">W5</strain>
    </source>
</reference>
<name>A0AC61QIA5_9BACT</name>
<evidence type="ECO:0000313" key="2">
    <source>
        <dbReference type="Proteomes" id="UP000294588"/>
    </source>
</evidence>
<keyword evidence="2" id="KW-1185">Reference proteome</keyword>
<organism evidence="1 2">
    <name type="scientific">Candidatus Syntrophosphaera thermopropionivorans</name>
    <dbReference type="NCBI Taxonomy" id="2593015"/>
    <lineage>
        <taxon>Bacteria</taxon>
        <taxon>Pseudomonadati</taxon>
        <taxon>Candidatus Cloacimonadota</taxon>
        <taxon>Candidatus Cloacimonadia</taxon>
        <taxon>Candidatus Cloacimonadales</taxon>
        <taxon>Candidatus Cloacimonadaceae</taxon>
        <taxon>Candidatus Syntrophosphaera</taxon>
    </lineage>
</organism>
<evidence type="ECO:0000313" key="1">
    <source>
        <dbReference type="EMBL" id="TDF72673.1"/>
    </source>
</evidence>
<protein>
    <submittedName>
        <fullName evidence="1">Phosphate/phosphite/phosphonate ABC transporter substrate-binding protein</fullName>
    </submittedName>
</protein>
<gene>
    <name evidence="1" type="ORF">E0946_05945</name>
</gene>